<organism evidence="3 4">
    <name type="scientific">Limimaricola litoreus</name>
    <dbReference type="NCBI Taxonomy" id="2955316"/>
    <lineage>
        <taxon>Bacteria</taxon>
        <taxon>Pseudomonadati</taxon>
        <taxon>Pseudomonadota</taxon>
        <taxon>Alphaproteobacteria</taxon>
        <taxon>Rhodobacterales</taxon>
        <taxon>Paracoccaceae</taxon>
        <taxon>Limimaricola</taxon>
    </lineage>
</organism>
<evidence type="ECO:0000313" key="4">
    <source>
        <dbReference type="Proteomes" id="UP001139477"/>
    </source>
</evidence>
<sequence length="76" mass="8349">IVSVDLRLNEPRYASLPNIMKAKKKPLDEKTAADYGVDVSPRLEVVKTAEPPERKAGMMVGSVDELVEKLKDLGVV</sequence>
<keyword evidence="4" id="KW-1185">Reference proteome</keyword>
<dbReference type="GO" id="GO:0009055">
    <property type="term" value="F:electron transfer activity"/>
    <property type="evidence" value="ECO:0007669"/>
    <property type="project" value="InterPro"/>
</dbReference>
<dbReference type="SUPFAM" id="SSF52402">
    <property type="entry name" value="Adenine nucleotide alpha hydrolases-like"/>
    <property type="match status" value="1"/>
</dbReference>
<name>A0A9X2FP17_9RHOB</name>
<dbReference type="EMBL" id="JAMYXC010000115">
    <property type="protein sequence ID" value="MCP1168422.1"/>
    <property type="molecule type" value="Genomic_DNA"/>
</dbReference>
<dbReference type="PANTHER" id="PTHR21294">
    <property type="entry name" value="ELECTRON TRANSFER FLAVOPROTEIN BETA-SUBUNIT"/>
    <property type="match status" value="1"/>
</dbReference>
<dbReference type="Gene3D" id="3.40.50.620">
    <property type="entry name" value="HUPs"/>
    <property type="match status" value="1"/>
</dbReference>
<comment type="caution">
    <text evidence="3">The sequence shown here is derived from an EMBL/GenBank/DDBJ whole genome shotgun (WGS) entry which is preliminary data.</text>
</comment>
<reference evidence="3" key="1">
    <citation type="submission" date="2022-06" db="EMBL/GenBank/DDBJ databases">
        <title>Limimaricola sediminis sp. nov., isolated from an intertidal sediment.</title>
        <authorList>
            <person name="Shao X."/>
        </authorList>
    </citation>
    <scope>NUCLEOTIDE SEQUENCE</scope>
    <source>
        <strain evidence="3">ASW11-118</strain>
    </source>
</reference>
<evidence type="ECO:0000313" key="3">
    <source>
        <dbReference type="EMBL" id="MCP1168422.1"/>
    </source>
</evidence>
<dbReference type="InterPro" id="IPR014729">
    <property type="entry name" value="Rossmann-like_a/b/a_fold"/>
</dbReference>
<feature type="non-terminal residue" evidence="3">
    <location>
        <position position="1"/>
    </location>
</feature>
<dbReference type="AlphaFoldDB" id="A0A9X2FP17"/>
<dbReference type="InterPro" id="IPR012255">
    <property type="entry name" value="ETF_b"/>
</dbReference>
<evidence type="ECO:0000256" key="1">
    <source>
        <dbReference type="ARBA" id="ARBA00022448"/>
    </source>
</evidence>
<gene>
    <name evidence="3" type="ORF">NHG85_07765</name>
</gene>
<accession>A0A9X2FP17</accession>
<keyword evidence="2" id="KW-0249">Electron transport</keyword>
<dbReference type="Proteomes" id="UP001139477">
    <property type="component" value="Unassembled WGS sequence"/>
</dbReference>
<protein>
    <submittedName>
        <fullName evidence="3">Electron transfer flavoprotein subunit beta/FixA family protein</fullName>
    </submittedName>
</protein>
<proteinExistence type="predicted"/>
<dbReference type="PANTHER" id="PTHR21294:SF8">
    <property type="entry name" value="ELECTRON TRANSFER FLAVOPROTEIN SUBUNIT BETA"/>
    <property type="match status" value="1"/>
</dbReference>
<evidence type="ECO:0000256" key="2">
    <source>
        <dbReference type="ARBA" id="ARBA00022982"/>
    </source>
</evidence>
<keyword evidence="1" id="KW-0813">Transport</keyword>